<accession>A0ABP1RM86</accession>
<dbReference type="InterPro" id="IPR001441">
    <property type="entry name" value="UPP_synth-like"/>
</dbReference>
<proteinExistence type="inferred from homology"/>
<protein>
    <recommendedName>
        <fullName evidence="2">ditrans,polycis-polyprenyl diphosphate synthase [(2E,6E)-farnesyldiphosphate specific]</fullName>
        <ecNumber evidence="2">2.5.1.87</ecNumber>
    </recommendedName>
</protein>
<dbReference type="Gene3D" id="3.40.1180.10">
    <property type="entry name" value="Decaprenyl diphosphate synthase-like"/>
    <property type="match status" value="1"/>
</dbReference>
<dbReference type="EC" id="2.5.1.87" evidence="2"/>
<dbReference type="InterPro" id="IPR036424">
    <property type="entry name" value="UPP_synth-like_sf"/>
</dbReference>
<evidence type="ECO:0000256" key="3">
    <source>
        <dbReference type="ARBA" id="ARBA00022679"/>
    </source>
</evidence>
<reference evidence="5 6" key="1">
    <citation type="submission" date="2024-08" db="EMBL/GenBank/DDBJ databases">
        <authorList>
            <person name="Cucini C."/>
            <person name="Frati F."/>
        </authorList>
    </citation>
    <scope>NUCLEOTIDE SEQUENCE [LARGE SCALE GENOMIC DNA]</scope>
</reference>
<dbReference type="Proteomes" id="UP001642540">
    <property type="component" value="Unassembled WGS sequence"/>
</dbReference>
<comment type="caution">
    <text evidence="5">The sequence shown here is derived from an EMBL/GenBank/DDBJ whole genome shotgun (WGS) entry which is preliminary data.</text>
</comment>
<evidence type="ECO:0000313" key="5">
    <source>
        <dbReference type="EMBL" id="CAL8130527.1"/>
    </source>
</evidence>
<comment type="catalytic activity">
    <reaction evidence="4">
        <text>n isopentenyl diphosphate + (2E,6E)-farnesyl diphosphate = a di-trans,poly-cis-polyprenyl diphosphate + n diphosphate</text>
        <dbReference type="Rhea" id="RHEA:53008"/>
        <dbReference type="Rhea" id="RHEA-COMP:19494"/>
        <dbReference type="ChEBI" id="CHEBI:33019"/>
        <dbReference type="ChEBI" id="CHEBI:128769"/>
        <dbReference type="ChEBI" id="CHEBI:136960"/>
        <dbReference type="ChEBI" id="CHEBI:175763"/>
        <dbReference type="EC" id="2.5.1.87"/>
    </reaction>
</comment>
<keyword evidence="6" id="KW-1185">Reference proteome</keyword>
<evidence type="ECO:0000256" key="2">
    <source>
        <dbReference type="ARBA" id="ARBA00012596"/>
    </source>
</evidence>
<dbReference type="EMBL" id="CAXLJM020000082">
    <property type="protein sequence ID" value="CAL8130527.1"/>
    <property type="molecule type" value="Genomic_DNA"/>
</dbReference>
<evidence type="ECO:0000313" key="6">
    <source>
        <dbReference type="Proteomes" id="UP001642540"/>
    </source>
</evidence>
<dbReference type="PANTHER" id="PTHR10291">
    <property type="entry name" value="DEHYDRODOLICHYL DIPHOSPHATE SYNTHASE FAMILY MEMBER"/>
    <property type="match status" value="1"/>
</dbReference>
<sequence length="222" mass="25963">MALLKEKFEYKLQHPEELTGRCYRFVGKRDLFPEDLKPVMYKLMLMTKNNTTIVVNIAFAYTGRDEIVSGVNTLVEGIRNNELALNSNTESLFEQSFHNFPVSPVDLFVRTGECRLSDFLTWESNDEAVLTFIEDYWPNFSYWKFLWAIFYFQTNLSSVSFQVTGSDCDAFKTRYLEEQSQNLNEFVRKKRRSEWNVVELHAKSFGMDARVSASGVDECRKL</sequence>
<dbReference type="PANTHER" id="PTHR10291:SF43">
    <property type="entry name" value="DEHYDRODOLICHYL DIPHOSPHATE SYNTHASE COMPLEX SUBUNIT DHDDS"/>
    <property type="match status" value="1"/>
</dbReference>
<keyword evidence="3" id="KW-0808">Transferase</keyword>
<evidence type="ECO:0000256" key="1">
    <source>
        <dbReference type="ARBA" id="ARBA00005432"/>
    </source>
</evidence>
<name>A0ABP1RM86_9HEXA</name>
<evidence type="ECO:0000256" key="4">
    <source>
        <dbReference type="ARBA" id="ARBA00047353"/>
    </source>
</evidence>
<dbReference type="PROSITE" id="PS01066">
    <property type="entry name" value="UPP_SYNTHASE"/>
    <property type="match status" value="1"/>
</dbReference>
<dbReference type="Pfam" id="PF01255">
    <property type="entry name" value="Prenyltransf"/>
    <property type="match status" value="1"/>
</dbReference>
<comment type="similarity">
    <text evidence="1">Belongs to the UPP synthase family.</text>
</comment>
<organism evidence="5 6">
    <name type="scientific">Orchesella dallaii</name>
    <dbReference type="NCBI Taxonomy" id="48710"/>
    <lineage>
        <taxon>Eukaryota</taxon>
        <taxon>Metazoa</taxon>
        <taxon>Ecdysozoa</taxon>
        <taxon>Arthropoda</taxon>
        <taxon>Hexapoda</taxon>
        <taxon>Collembola</taxon>
        <taxon>Entomobryomorpha</taxon>
        <taxon>Entomobryoidea</taxon>
        <taxon>Orchesellidae</taxon>
        <taxon>Orchesellinae</taxon>
        <taxon>Orchesella</taxon>
    </lineage>
</organism>
<dbReference type="InterPro" id="IPR018520">
    <property type="entry name" value="UPP_synth-like_CS"/>
</dbReference>
<gene>
    <name evidence="5" type="ORF">ODALV1_LOCUS23768</name>
</gene>
<dbReference type="SUPFAM" id="SSF64005">
    <property type="entry name" value="Undecaprenyl diphosphate synthase"/>
    <property type="match status" value="1"/>
</dbReference>